<evidence type="ECO:0000313" key="2">
    <source>
        <dbReference type="Proteomes" id="UP001077662"/>
    </source>
</evidence>
<dbReference type="EMBL" id="JAPTNE010000074">
    <property type="protein sequence ID" value="MCZ0810359.1"/>
    <property type="molecule type" value="Genomic_DNA"/>
</dbReference>
<dbReference type="Proteomes" id="UP001077662">
    <property type="component" value="Unassembled WGS sequence"/>
</dbReference>
<proteinExistence type="predicted"/>
<dbReference type="AlphaFoldDB" id="A0AAP3GE88"/>
<sequence>MDLNVMINDSLAKLKDEGFVEKVVKSQLEKTIESVINDSLRSYSDFGKRLEKQVEEQLQINLDKLDIPSYNTFILATIKDHLNAVIHEQGVNRMKEQLDDLLLSAKEEYKLSELMKELVREIEDLDELGYDEVHEMSLHIETPYGLTYIYFDAESDKDKYSCKYEICIDPRKENEINSIRIREGSSYSRSTKEFKEFDTKTIMGGFYGMEETLFKMYARKSRLILDEKDVELEISNPEHE</sequence>
<evidence type="ECO:0000313" key="1">
    <source>
        <dbReference type="EMBL" id="MCZ0810359.1"/>
    </source>
</evidence>
<dbReference type="RefSeq" id="WP_258435031.1">
    <property type="nucleotide sequence ID" value="NZ_JANSGW010000074.1"/>
</dbReference>
<gene>
    <name evidence="1" type="ORF">O0554_26365</name>
</gene>
<accession>A0AAP3GE88</accession>
<name>A0AAP3GE88_BRELA</name>
<comment type="caution">
    <text evidence="1">The sequence shown here is derived from an EMBL/GenBank/DDBJ whole genome shotgun (WGS) entry which is preliminary data.</text>
</comment>
<organism evidence="1 2">
    <name type="scientific">Brevibacillus laterosporus</name>
    <name type="common">Bacillus laterosporus</name>
    <dbReference type="NCBI Taxonomy" id="1465"/>
    <lineage>
        <taxon>Bacteria</taxon>
        <taxon>Bacillati</taxon>
        <taxon>Bacillota</taxon>
        <taxon>Bacilli</taxon>
        <taxon>Bacillales</taxon>
        <taxon>Paenibacillaceae</taxon>
        <taxon>Brevibacillus</taxon>
    </lineage>
</organism>
<reference evidence="1" key="1">
    <citation type="submission" date="2022-09" db="EMBL/GenBank/DDBJ databases">
        <title>Genome analysis and characterization of larvicidal activity of Brevibacillus strains.</title>
        <authorList>
            <person name="Patrusheva E.V."/>
            <person name="Izotova A.O."/>
            <person name="Toshchakov S.V."/>
            <person name="Sineoky S.P."/>
        </authorList>
    </citation>
    <scope>NUCLEOTIDE SEQUENCE</scope>
    <source>
        <strain evidence="1">VKPM_B-13247</strain>
    </source>
</reference>
<protein>
    <submittedName>
        <fullName evidence="1">Uncharacterized protein</fullName>
    </submittedName>
</protein>